<sequence>MPRLAQGAVMKNCEAQRTWLPHRLGACHGEIQSDGMCAAHSGWMRDNPEDDPRYGQARLRVVS</sequence>
<proteinExistence type="predicted"/>
<reference evidence="1" key="1">
    <citation type="journal article" date="2015" name="Nature">
        <title>Complex archaea that bridge the gap between prokaryotes and eukaryotes.</title>
        <authorList>
            <person name="Spang A."/>
            <person name="Saw J.H."/>
            <person name="Jorgensen S.L."/>
            <person name="Zaremba-Niedzwiedzka K."/>
            <person name="Martijn J."/>
            <person name="Lind A.E."/>
            <person name="van Eijk R."/>
            <person name="Schleper C."/>
            <person name="Guy L."/>
            <person name="Ettema T.J."/>
        </authorList>
    </citation>
    <scope>NUCLEOTIDE SEQUENCE</scope>
</reference>
<dbReference type="AlphaFoldDB" id="A0A0F9J182"/>
<organism evidence="1">
    <name type="scientific">marine sediment metagenome</name>
    <dbReference type="NCBI Taxonomy" id="412755"/>
    <lineage>
        <taxon>unclassified sequences</taxon>
        <taxon>metagenomes</taxon>
        <taxon>ecological metagenomes</taxon>
    </lineage>
</organism>
<name>A0A0F9J182_9ZZZZ</name>
<comment type="caution">
    <text evidence="1">The sequence shown here is derived from an EMBL/GenBank/DDBJ whole genome shotgun (WGS) entry which is preliminary data.</text>
</comment>
<dbReference type="EMBL" id="LAZR01011106">
    <property type="protein sequence ID" value="KKM63389.1"/>
    <property type="molecule type" value="Genomic_DNA"/>
</dbReference>
<gene>
    <name evidence="1" type="ORF">LCGC14_1511930</name>
</gene>
<evidence type="ECO:0000313" key="1">
    <source>
        <dbReference type="EMBL" id="KKM63389.1"/>
    </source>
</evidence>
<accession>A0A0F9J182</accession>
<protein>
    <submittedName>
        <fullName evidence="1">Uncharacterized protein</fullName>
    </submittedName>
</protein>